<protein>
    <submittedName>
        <fullName evidence="1">Uncharacterized protein</fullName>
    </submittedName>
</protein>
<dbReference type="AlphaFoldDB" id="A0A8B6DW66"/>
<name>A0A8B6DW66_MYTGA</name>
<accession>A0A8B6DW66</accession>
<dbReference type="EMBL" id="UYJE01004129">
    <property type="protein sequence ID" value="VDI25222.1"/>
    <property type="molecule type" value="Genomic_DNA"/>
</dbReference>
<dbReference type="Proteomes" id="UP000596742">
    <property type="component" value="Unassembled WGS sequence"/>
</dbReference>
<organism evidence="1 2">
    <name type="scientific">Mytilus galloprovincialis</name>
    <name type="common">Mediterranean mussel</name>
    <dbReference type="NCBI Taxonomy" id="29158"/>
    <lineage>
        <taxon>Eukaryota</taxon>
        <taxon>Metazoa</taxon>
        <taxon>Spiralia</taxon>
        <taxon>Lophotrochozoa</taxon>
        <taxon>Mollusca</taxon>
        <taxon>Bivalvia</taxon>
        <taxon>Autobranchia</taxon>
        <taxon>Pteriomorphia</taxon>
        <taxon>Mytilida</taxon>
        <taxon>Mytiloidea</taxon>
        <taxon>Mytilidae</taxon>
        <taxon>Mytilinae</taxon>
        <taxon>Mytilus</taxon>
    </lineage>
</organism>
<proteinExistence type="predicted"/>
<evidence type="ECO:0000313" key="2">
    <source>
        <dbReference type="Proteomes" id="UP000596742"/>
    </source>
</evidence>
<comment type="caution">
    <text evidence="1">The sequence shown here is derived from an EMBL/GenBank/DDBJ whole genome shotgun (WGS) entry which is preliminary data.</text>
</comment>
<gene>
    <name evidence="1" type="ORF">MGAL_10B011569</name>
</gene>
<reference evidence="1" key="1">
    <citation type="submission" date="2018-11" db="EMBL/GenBank/DDBJ databases">
        <authorList>
            <person name="Alioto T."/>
            <person name="Alioto T."/>
        </authorList>
    </citation>
    <scope>NUCLEOTIDE SEQUENCE</scope>
</reference>
<sequence length="175" mass="19638">MWTRFIDSAGPFIPNHFVTLVSIEPDVEPEVVTVADYADVEPESDIDAEPVADIIDADLAFDMNSTTQSDNLKINPLSNGCLQKSFIETTEVIDLLSTFSEAESHDAIPQGTKNDVFFMIRNGNNIINRSNGKKSEFLDDCGVWDKNKGSNRNNTTNKHQTDYDSFLRKEELTAW</sequence>
<keyword evidence="2" id="KW-1185">Reference proteome</keyword>
<evidence type="ECO:0000313" key="1">
    <source>
        <dbReference type="EMBL" id="VDI25222.1"/>
    </source>
</evidence>